<evidence type="ECO:0008006" key="2">
    <source>
        <dbReference type="Google" id="ProtNLM"/>
    </source>
</evidence>
<organism evidence="1">
    <name type="scientific">uncultured marine thaumarchaeote KM3_73_E02</name>
    <dbReference type="NCBI Taxonomy" id="1456267"/>
    <lineage>
        <taxon>Archaea</taxon>
        <taxon>Nitrososphaerota</taxon>
        <taxon>environmental samples</taxon>
    </lineage>
</organism>
<dbReference type="EMBL" id="KF901051">
    <property type="protein sequence ID" value="AIF16299.1"/>
    <property type="molecule type" value="Genomic_DNA"/>
</dbReference>
<protein>
    <recommendedName>
        <fullName evidence="2">DUF1059 domain-containing protein</fullName>
    </recommendedName>
</protein>
<proteinExistence type="predicted"/>
<evidence type="ECO:0000313" key="1">
    <source>
        <dbReference type="EMBL" id="AIF16299.1"/>
    </source>
</evidence>
<name>A0A075HK61_9ARCH</name>
<reference evidence="1" key="1">
    <citation type="journal article" date="2014" name="Genome Biol. Evol.">
        <title>Pangenome evidence for extensive interdomain horizontal transfer affecting lineage core and shell genes in uncultured planktonic thaumarchaeota and euryarchaeota.</title>
        <authorList>
            <person name="Deschamps P."/>
            <person name="Zivanovic Y."/>
            <person name="Moreira D."/>
            <person name="Rodriguez-Valera F."/>
            <person name="Lopez-Garcia P."/>
        </authorList>
    </citation>
    <scope>NUCLEOTIDE SEQUENCE</scope>
</reference>
<accession>A0A075HK61</accession>
<dbReference type="AlphaFoldDB" id="A0A075HK61"/>
<sequence length="60" mass="6923">MRLVIDTPMVKATCRDYGYDCDYSVEGDIDKVAEEFGKHTTDIHGIEYSKETLTKFMLNK</sequence>